<protein>
    <recommendedName>
        <fullName evidence="3">RNase H type-1 domain-containing protein</fullName>
    </recommendedName>
</protein>
<evidence type="ECO:0008006" key="3">
    <source>
        <dbReference type="Google" id="ProtNLM"/>
    </source>
</evidence>
<gene>
    <name evidence="1" type="ORF">F8388_003371</name>
</gene>
<dbReference type="EMBL" id="JAATIP010000133">
    <property type="protein sequence ID" value="KAF4368670.1"/>
    <property type="molecule type" value="Genomic_DNA"/>
</dbReference>
<name>A0A7J6FFY2_CANSA</name>
<dbReference type="InterPro" id="IPR052929">
    <property type="entry name" value="RNase_H-like_EbsB-rel"/>
</dbReference>
<dbReference type="PANTHER" id="PTHR47074:SF11">
    <property type="entry name" value="REVERSE TRANSCRIPTASE-LIKE PROTEIN"/>
    <property type="match status" value="1"/>
</dbReference>
<dbReference type="PANTHER" id="PTHR47074">
    <property type="entry name" value="BNAC02G40300D PROTEIN"/>
    <property type="match status" value="1"/>
</dbReference>
<organism evidence="1 2">
    <name type="scientific">Cannabis sativa</name>
    <name type="common">Hemp</name>
    <name type="synonym">Marijuana</name>
    <dbReference type="NCBI Taxonomy" id="3483"/>
    <lineage>
        <taxon>Eukaryota</taxon>
        <taxon>Viridiplantae</taxon>
        <taxon>Streptophyta</taxon>
        <taxon>Embryophyta</taxon>
        <taxon>Tracheophyta</taxon>
        <taxon>Spermatophyta</taxon>
        <taxon>Magnoliopsida</taxon>
        <taxon>eudicotyledons</taxon>
        <taxon>Gunneridae</taxon>
        <taxon>Pentapetalae</taxon>
        <taxon>rosids</taxon>
        <taxon>fabids</taxon>
        <taxon>Rosales</taxon>
        <taxon>Cannabaceae</taxon>
        <taxon>Cannabis</taxon>
    </lineage>
</organism>
<reference evidence="1 2" key="1">
    <citation type="journal article" date="2020" name="bioRxiv">
        <title>Sequence and annotation of 42 cannabis genomes reveals extensive copy number variation in cannabinoid synthesis and pathogen resistance genes.</title>
        <authorList>
            <person name="Mckernan K.J."/>
            <person name="Helbert Y."/>
            <person name="Kane L.T."/>
            <person name="Ebling H."/>
            <person name="Zhang L."/>
            <person name="Liu B."/>
            <person name="Eaton Z."/>
            <person name="Mclaughlin S."/>
            <person name="Kingan S."/>
            <person name="Baybayan P."/>
            <person name="Concepcion G."/>
            <person name="Jordan M."/>
            <person name="Riva A."/>
            <person name="Barbazuk W."/>
            <person name="Harkins T."/>
        </authorList>
    </citation>
    <scope>NUCLEOTIDE SEQUENCE [LARGE SCALE GENOMIC DNA]</scope>
    <source>
        <strain evidence="2">cv. Jamaican Lion 4</strain>
        <tissue evidence="1">Leaf</tissue>
    </source>
</reference>
<dbReference type="AlphaFoldDB" id="A0A7J6FFY2"/>
<dbReference type="Proteomes" id="UP000525078">
    <property type="component" value="Unassembled WGS sequence"/>
</dbReference>
<evidence type="ECO:0000313" key="1">
    <source>
        <dbReference type="EMBL" id="KAF4368670.1"/>
    </source>
</evidence>
<proteinExistence type="predicted"/>
<comment type="caution">
    <text evidence="1">The sequence shown here is derived from an EMBL/GenBank/DDBJ whole genome shotgun (WGS) entry which is preliminary data.</text>
</comment>
<accession>A0A7J6FFY2</accession>
<sequence>MDSWLPGHTDFTPFSFIGADSSLQRNAEFHGKSPKQLAAILVFATDYLAKYQTVHATPMSSNSIVVPNITSATATPNASPAAPWIAPPVGKLKLNIDASYNKANGLIDFSGYIRAAFLKSIKGCFKPKEMEATALALTLKWLIIHGLSDDLIETDSLLVKSKIIKGEKIKESPIVVCKKGKNQAPHLMFEMLRLGYRCYSSIVVLLSV</sequence>
<evidence type="ECO:0000313" key="2">
    <source>
        <dbReference type="Proteomes" id="UP000525078"/>
    </source>
</evidence>